<keyword evidence="4" id="KW-0547">Nucleotide-binding</keyword>
<sequence length="324" mass="36111">MVVVLSTLFLFLITVGNNPDRSVSAFSLPTFTTTIATSAVKGTPFLSPSSSSLQSWQSSLLKRTTSKRRRTKRDTIAVCMAGGFEWEDPTETFDQGVENPFKNPELLKKKDSDDNDDTMKIDPARLLGPRLNGVNLYLIGMMGTGKSSVGDIVARRMGTYKFLDTDAIIEKATGMSIPEIFEQEGEDGFRTVESQVLDSVHSYVRCVVSTGGGLVTKAQNWGKLQSGIVVWLDVDPETIMERIQGTDRPLLQTEDPLRTLKQLLEERYPKYSQADVRIEITSDMDEEAVASKIIFELHNHIDENPPAWKLAQEKAKSEGLDWVK</sequence>
<keyword evidence="5 10" id="KW-0418">Kinase</keyword>
<evidence type="ECO:0000256" key="7">
    <source>
        <dbReference type="ARBA" id="ARBA00023141"/>
    </source>
</evidence>
<accession>A0A9K3PI51</accession>
<protein>
    <submittedName>
        <fullName evidence="10">Shikimate kinase</fullName>
    </submittedName>
</protein>
<dbReference type="HAMAP" id="MF_00109">
    <property type="entry name" value="Shikimate_kinase"/>
    <property type="match status" value="1"/>
</dbReference>
<evidence type="ECO:0000256" key="6">
    <source>
        <dbReference type="ARBA" id="ARBA00022840"/>
    </source>
</evidence>
<dbReference type="EMBL" id="JAGRRH010000022">
    <property type="protein sequence ID" value="KAG7345824.1"/>
    <property type="molecule type" value="Genomic_DNA"/>
</dbReference>
<keyword evidence="7" id="KW-0057">Aromatic amino acid biosynthesis</keyword>
<feature type="region of interest" description="Disordered" evidence="8">
    <location>
        <begin position="97"/>
        <end position="121"/>
    </location>
</feature>
<dbReference type="AlphaFoldDB" id="A0A9K3PI51"/>
<evidence type="ECO:0000256" key="9">
    <source>
        <dbReference type="SAM" id="SignalP"/>
    </source>
</evidence>
<dbReference type="GO" id="GO:0008652">
    <property type="term" value="P:amino acid biosynthetic process"/>
    <property type="evidence" value="ECO:0007669"/>
    <property type="project" value="UniProtKB-KW"/>
</dbReference>
<feature type="signal peptide" evidence="9">
    <location>
        <begin position="1"/>
        <end position="16"/>
    </location>
</feature>
<name>A0A9K3PI51_9STRA</name>
<feature type="compositionally biased region" description="Basic and acidic residues" evidence="8">
    <location>
        <begin position="105"/>
        <end position="121"/>
    </location>
</feature>
<dbReference type="GO" id="GO:0009073">
    <property type="term" value="P:aromatic amino acid family biosynthetic process"/>
    <property type="evidence" value="ECO:0007669"/>
    <property type="project" value="UniProtKB-KW"/>
</dbReference>
<dbReference type="CDD" id="cd00464">
    <property type="entry name" value="SK"/>
    <property type="match status" value="1"/>
</dbReference>
<evidence type="ECO:0000256" key="4">
    <source>
        <dbReference type="ARBA" id="ARBA00022741"/>
    </source>
</evidence>
<dbReference type="InterPro" id="IPR023000">
    <property type="entry name" value="Shikimate_kinase_CS"/>
</dbReference>
<evidence type="ECO:0000256" key="5">
    <source>
        <dbReference type="ARBA" id="ARBA00022777"/>
    </source>
</evidence>
<dbReference type="GO" id="GO:0005829">
    <property type="term" value="C:cytosol"/>
    <property type="evidence" value="ECO:0007669"/>
    <property type="project" value="TreeGrafter"/>
</dbReference>
<keyword evidence="11" id="KW-1185">Reference proteome</keyword>
<dbReference type="GO" id="GO:0004765">
    <property type="term" value="F:shikimate kinase activity"/>
    <property type="evidence" value="ECO:0007669"/>
    <property type="project" value="TreeGrafter"/>
</dbReference>
<dbReference type="PANTHER" id="PTHR21087">
    <property type="entry name" value="SHIKIMATE KINASE"/>
    <property type="match status" value="1"/>
</dbReference>
<comment type="similarity">
    <text evidence="1">Belongs to the shikimate kinase family.</text>
</comment>
<reference evidence="10" key="2">
    <citation type="submission" date="2021-04" db="EMBL/GenBank/DDBJ databases">
        <authorList>
            <person name="Podell S."/>
        </authorList>
    </citation>
    <scope>NUCLEOTIDE SEQUENCE</scope>
    <source>
        <strain evidence="10">Hildebrandi</strain>
    </source>
</reference>
<keyword evidence="9" id="KW-0732">Signal</keyword>
<feature type="chain" id="PRO_5039891527" evidence="9">
    <location>
        <begin position="17"/>
        <end position="324"/>
    </location>
</feature>
<evidence type="ECO:0000256" key="3">
    <source>
        <dbReference type="ARBA" id="ARBA00022679"/>
    </source>
</evidence>
<dbReference type="Proteomes" id="UP000693970">
    <property type="component" value="Unassembled WGS sequence"/>
</dbReference>
<keyword evidence="3" id="KW-0808">Transferase</keyword>
<dbReference type="InterPro" id="IPR000623">
    <property type="entry name" value="Shikimate_kinase/TSH1"/>
</dbReference>
<dbReference type="InterPro" id="IPR031322">
    <property type="entry name" value="Shikimate/glucono_kinase"/>
</dbReference>
<evidence type="ECO:0000313" key="10">
    <source>
        <dbReference type="EMBL" id="KAG7345824.1"/>
    </source>
</evidence>
<proteinExistence type="inferred from homology"/>
<dbReference type="Pfam" id="PF01202">
    <property type="entry name" value="SKI"/>
    <property type="match status" value="1"/>
</dbReference>
<reference evidence="10" key="1">
    <citation type="journal article" date="2021" name="Sci. Rep.">
        <title>Diploid genomic architecture of Nitzschia inconspicua, an elite biomass production diatom.</title>
        <authorList>
            <person name="Oliver A."/>
            <person name="Podell S."/>
            <person name="Pinowska A."/>
            <person name="Traller J.C."/>
            <person name="Smith S.R."/>
            <person name="McClure R."/>
            <person name="Beliaev A."/>
            <person name="Bohutskyi P."/>
            <person name="Hill E.A."/>
            <person name="Rabines A."/>
            <person name="Zheng H."/>
            <person name="Allen L.Z."/>
            <person name="Kuo A."/>
            <person name="Grigoriev I.V."/>
            <person name="Allen A.E."/>
            <person name="Hazlebeck D."/>
            <person name="Allen E.E."/>
        </authorList>
    </citation>
    <scope>NUCLEOTIDE SEQUENCE</scope>
    <source>
        <strain evidence="10">Hildebrandi</strain>
    </source>
</reference>
<gene>
    <name evidence="10" type="ORF">IV203_033355</name>
</gene>
<comment type="caution">
    <text evidence="10">The sequence shown here is derived from an EMBL/GenBank/DDBJ whole genome shotgun (WGS) entry which is preliminary data.</text>
</comment>
<keyword evidence="6" id="KW-0067">ATP-binding</keyword>
<dbReference type="GO" id="GO:0005524">
    <property type="term" value="F:ATP binding"/>
    <property type="evidence" value="ECO:0007669"/>
    <property type="project" value="UniProtKB-KW"/>
</dbReference>
<organism evidence="10 11">
    <name type="scientific">Nitzschia inconspicua</name>
    <dbReference type="NCBI Taxonomy" id="303405"/>
    <lineage>
        <taxon>Eukaryota</taxon>
        <taxon>Sar</taxon>
        <taxon>Stramenopiles</taxon>
        <taxon>Ochrophyta</taxon>
        <taxon>Bacillariophyta</taxon>
        <taxon>Bacillariophyceae</taxon>
        <taxon>Bacillariophycidae</taxon>
        <taxon>Bacillariales</taxon>
        <taxon>Bacillariaceae</taxon>
        <taxon>Nitzschia</taxon>
    </lineage>
</organism>
<dbReference type="PROSITE" id="PS01128">
    <property type="entry name" value="SHIKIMATE_KINASE"/>
    <property type="match status" value="1"/>
</dbReference>
<dbReference type="OrthoDB" id="197068at2759"/>
<evidence type="ECO:0000313" key="11">
    <source>
        <dbReference type="Proteomes" id="UP000693970"/>
    </source>
</evidence>
<evidence type="ECO:0000256" key="8">
    <source>
        <dbReference type="SAM" id="MobiDB-lite"/>
    </source>
</evidence>
<keyword evidence="2" id="KW-0028">Amino-acid biosynthesis</keyword>
<evidence type="ECO:0000256" key="1">
    <source>
        <dbReference type="ARBA" id="ARBA00006997"/>
    </source>
</evidence>
<evidence type="ECO:0000256" key="2">
    <source>
        <dbReference type="ARBA" id="ARBA00022605"/>
    </source>
</evidence>
<dbReference type="PANTHER" id="PTHR21087:SF16">
    <property type="entry name" value="SHIKIMATE KINASE 1, CHLOROPLASTIC"/>
    <property type="match status" value="1"/>
</dbReference>